<name>A0ABD4DTJ8_9BURK</name>
<organism evidence="1 2">
    <name type="scientific">Burkholderia ubonensis</name>
    <dbReference type="NCBI Taxonomy" id="101571"/>
    <lineage>
        <taxon>Bacteria</taxon>
        <taxon>Pseudomonadati</taxon>
        <taxon>Pseudomonadota</taxon>
        <taxon>Betaproteobacteria</taxon>
        <taxon>Burkholderiales</taxon>
        <taxon>Burkholderiaceae</taxon>
        <taxon>Burkholderia</taxon>
        <taxon>Burkholderia cepacia complex</taxon>
    </lineage>
</organism>
<dbReference type="EMBL" id="LPAD01000110">
    <property type="protein sequence ID" value="KVN74919.1"/>
    <property type="molecule type" value="Genomic_DNA"/>
</dbReference>
<reference evidence="1 2" key="1">
    <citation type="submission" date="2015-11" db="EMBL/GenBank/DDBJ databases">
        <title>Expanding the genomic diversity of Burkholderia species for the development of highly accurate diagnostics.</title>
        <authorList>
            <person name="Sahl J."/>
            <person name="Keim P."/>
            <person name="Wagner D."/>
        </authorList>
    </citation>
    <scope>NUCLEOTIDE SEQUENCE [LARGE SCALE GENOMIC DNA]</scope>
    <source>
        <strain evidence="1 2">MSMB1585WGS</strain>
    </source>
</reference>
<proteinExistence type="predicted"/>
<comment type="caution">
    <text evidence="1">The sequence shown here is derived from an EMBL/GenBank/DDBJ whole genome shotgun (WGS) entry which is preliminary data.</text>
</comment>
<evidence type="ECO:0000313" key="2">
    <source>
        <dbReference type="Proteomes" id="UP000057910"/>
    </source>
</evidence>
<dbReference type="Proteomes" id="UP000057910">
    <property type="component" value="Unassembled WGS sequence"/>
</dbReference>
<gene>
    <name evidence="1" type="ORF">WJ68_27770</name>
</gene>
<protein>
    <submittedName>
        <fullName evidence="1">Uncharacterized protein</fullName>
    </submittedName>
</protein>
<sequence>MLSNILDFISVDKLRFLDVGSLHSCRELIDMGVSDDPDMRIFEISHEGQRVTQWIERPLFLSADQSLIGKWMALSVDRVMLSVAKLK</sequence>
<evidence type="ECO:0000313" key="1">
    <source>
        <dbReference type="EMBL" id="KVN74919.1"/>
    </source>
</evidence>
<accession>A0ABD4DTJ8</accession>
<dbReference type="AlphaFoldDB" id="A0ABD4DTJ8"/>